<dbReference type="PANTHER" id="PTHR12281:SF31">
    <property type="entry name" value="DCN1-LIKE PROTEIN 3"/>
    <property type="match status" value="1"/>
</dbReference>
<accession>A0A2M4BQ07</accession>
<dbReference type="PANTHER" id="PTHR12281">
    <property type="entry name" value="RP42 RELATED"/>
    <property type="match status" value="1"/>
</dbReference>
<dbReference type="FunFam" id="1.10.238.10:FF:000030">
    <property type="entry name" value="DCN1-like protein"/>
    <property type="match status" value="1"/>
</dbReference>
<evidence type="ECO:0000256" key="3">
    <source>
        <dbReference type="RuleBase" id="RU410713"/>
    </source>
</evidence>
<sequence>MGSCLTCFRTPPNASAAATTSGSTAATSGATTIPHHNDATALTYTDTEAVAHDDLLPNSPLGGGGGHLLGLSSDRRSGGSFKKSGLGSILNGNIGGGTVGGGGAGVGTATGTGTPGVPGIECTNNNGSKDLSGLGGGGYCGGAGLGIGGGPLLLSDNDLNKLFESYKDAQEDAILSEGIERLCGDLGYKPDDFAILVLAWRLDAGQMCQFTKAEFIQGLQRMNAASIEDIRCRLQQIVERLRTDGTEDFKSLYRFTFRFGLEPGHRILSLDMAISLWRLVFTVHTPDILQRWLDFLEQHQNIRGVPKDTWNMFLNFVESCDIEHYDDTEAWPSLFDDFVEYEQERTGQLALAAAAASAAETSNGGVLPDSDGGGGGEPPPSNAYNLHHHPYHQQQPQGYQGS</sequence>
<feature type="region of interest" description="Disordered" evidence="4">
    <location>
        <begin position="15"/>
        <end position="34"/>
    </location>
</feature>
<proteinExistence type="predicted"/>
<evidence type="ECO:0000259" key="5">
    <source>
        <dbReference type="PROSITE" id="PS51229"/>
    </source>
</evidence>
<feature type="compositionally biased region" description="Low complexity" evidence="4">
    <location>
        <begin position="392"/>
        <end position="402"/>
    </location>
</feature>
<dbReference type="GO" id="GO:0032182">
    <property type="term" value="F:ubiquitin-like protein binding"/>
    <property type="evidence" value="ECO:0007669"/>
    <property type="project" value="TreeGrafter"/>
</dbReference>
<dbReference type="GO" id="GO:2000436">
    <property type="term" value="P:positive regulation of protein neddylation"/>
    <property type="evidence" value="ECO:0007669"/>
    <property type="project" value="UniProtKB-ARBA"/>
</dbReference>
<evidence type="ECO:0000256" key="2">
    <source>
        <dbReference type="ARBA" id="ARBA00059219"/>
    </source>
</evidence>
<feature type="domain" description="DCUN1" evidence="5">
    <location>
        <begin position="154"/>
        <end position="343"/>
    </location>
</feature>
<organism evidence="6">
    <name type="scientific">Anopheles marajoara</name>
    <dbReference type="NCBI Taxonomy" id="58244"/>
    <lineage>
        <taxon>Eukaryota</taxon>
        <taxon>Metazoa</taxon>
        <taxon>Ecdysozoa</taxon>
        <taxon>Arthropoda</taxon>
        <taxon>Hexapoda</taxon>
        <taxon>Insecta</taxon>
        <taxon>Pterygota</taxon>
        <taxon>Neoptera</taxon>
        <taxon>Endopterygota</taxon>
        <taxon>Diptera</taxon>
        <taxon>Nematocera</taxon>
        <taxon>Culicoidea</taxon>
        <taxon>Culicidae</taxon>
        <taxon>Anophelinae</taxon>
        <taxon>Anopheles</taxon>
    </lineage>
</organism>
<protein>
    <recommendedName>
        <fullName evidence="3">Defective in cullin neddylation protein</fullName>
    </recommendedName>
</protein>
<feature type="region of interest" description="Disordered" evidence="4">
    <location>
        <begin position="360"/>
        <end position="402"/>
    </location>
</feature>
<dbReference type="GO" id="GO:0097602">
    <property type="term" value="F:cullin family protein binding"/>
    <property type="evidence" value="ECO:0007669"/>
    <property type="project" value="TreeGrafter"/>
</dbReference>
<dbReference type="PROSITE" id="PS51229">
    <property type="entry name" value="DCUN1"/>
    <property type="match status" value="1"/>
</dbReference>
<dbReference type="Gene3D" id="1.10.238.10">
    <property type="entry name" value="EF-hand"/>
    <property type="match status" value="1"/>
</dbReference>
<keyword evidence="1" id="KW-0833">Ubl conjugation pathway</keyword>
<dbReference type="Pfam" id="PF03556">
    <property type="entry name" value="Cullin_binding"/>
    <property type="match status" value="1"/>
</dbReference>
<dbReference type="GO" id="GO:0031624">
    <property type="term" value="F:ubiquitin conjugating enzyme binding"/>
    <property type="evidence" value="ECO:0007669"/>
    <property type="project" value="TreeGrafter"/>
</dbReference>
<evidence type="ECO:0000256" key="4">
    <source>
        <dbReference type="SAM" id="MobiDB-lite"/>
    </source>
</evidence>
<feature type="compositionally biased region" description="Low complexity" evidence="4">
    <location>
        <begin position="360"/>
        <end position="370"/>
    </location>
</feature>
<feature type="compositionally biased region" description="Low complexity" evidence="4">
    <location>
        <begin position="15"/>
        <end position="32"/>
    </location>
</feature>
<dbReference type="AlphaFoldDB" id="A0A2M4BQ07"/>
<evidence type="ECO:0000313" key="6">
    <source>
        <dbReference type="EMBL" id="MBW55167.1"/>
    </source>
</evidence>
<dbReference type="InterPro" id="IPR005176">
    <property type="entry name" value="PONY_dom"/>
</dbReference>
<dbReference type="GO" id="GO:0000151">
    <property type="term" value="C:ubiquitin ligase complex"/>
    <property type="evidence" value="ECO:0007669"/>
    <property type="project" value="TreeGrafter"/>
</dbReference>
<evidence type="ECO:0000256" key="1">
    <source>
        <dbReference type="ARBA" id="ARBA00022786"/>
    </source>
</evidence>
<dbReference type="GO" id="GO:0045116">
    <property type="term" value="P:protein neddylation"/>
    <property type="evidence" value="ECO:0007669"/>
    <property type="project" value="TreeGrafter"/>
</dbReference>
<reference evidence="6" key="1">
    <citation type="submission" date="2018-01" db="EMBL/GenBank/DDBJ databases">
        <title>An insight into the sialome of Amazonian anophelines.</title>
        <authorList>
            <person name="Ribeiro J.M."/>
            <person name="Scarpassa V."/>
            <person name="Calvo E."/>
        </authorList>
    </citation>
    <scope>NUCLEOTIDE SEQUENCE</scope>
    <source>
        <tissue evidence="6">Salivary glands</tissue>
    </source>
</reference>
<dbReference type="Gene3D" id="1.10.238.200">
    <property type="entry name" value="Cullin, PONY binding domain"/>
    <property type="match status" value="1"/>
</dbReference>
<comment type="function">
    <text evidence="3">Neddylation of cullins play an essential role in the regulation of SCF-type complexes activity.</text>
</comment>
<dbReference type="FunFam" id="1.10.238.200:FF:000003">
    <property type="entry name" value="DCN1-like protein 3"/>
    <property type="match status" value="1"/>
</dbReference>
<dbReference type="InterPro" id="IPR042460">
    <property type="entry name" value="DCN1-like_PONY"/>
</dbReference>
<dbReference type="EMBL" id="GGFJ01006026">
    <property type="protein sequence ID" value="MBW55167.1"/>
    <property type="molecule type" value="Transcribed_RNA"/>
</dbReference>
<name>A0A2M4BQ07_9DIPT</name>
<dbReference type="InterPro" id="IPR014764">
    <property type="entry name" value="DCN-prot"/>
</dbReference>
<comment type="function">
    <text evidence="2">Promotes neddylation of cullin components of SCF-type E3 ubiquitin ligase complexes and thus regulates SCF-type complex activity. Function promotes cell proliferation.</text>
</comment>
<dbReference type="GO" id="GO:0005886">
    <property type="term" value="C:plasma membrane"/>
    <property type="evidence" value="ECO:0007669"/>
    <property type="project" value="UniProtKB-ARBA"/>
</dbReference>